<evidence type="ECO:0000313" key="3">
    <source>
        <dbReference type="EMBL" id="GIY79517.1"/>
    </source>
</evidence>
<dbReference type="AlphaFoldDB" id="A0AAV4WA59"/>
<comment type="caution">
    <text evidence="3">The sequence shown here is derived from an EMBL/GenBank/DDBJ whole genome shotgun (WGS) entry which is preliminary data.</text>
</comment>
<gene>
    <name evidence="3" type="ORF">CDAR_304071</name>
</gene>
<keyword evidence="2" id="KW-0732">Signal</keyword>
<name>A0AAV4WA59_9ARAC</name>
<keyword evidence="1" id="KW-1133">Transmembrane helix</keyword>
<feature type="chain" id="PRO_5043652190" evidence="2">
    <location>
        <begin position="23"/>
        <end position="113"/>
    </location>
</feature>
<evidence type="ECO:0000256" key="2">
    <source>
        <dbReference type="SAM" id="SignalP"/>
    </source>
</evidence>
<evidence type="ECO:0000313" key="4">
    <source>
        <dbReference type="Proteomes" id="UP001054837"/>
    </source>
</evidence>
<accession>A0AAV4WA59</accession>
<dbReference type="EMBL" id="BPLQ01014419">
    <property type="protein sequence ID" value="GIY79517.1"/>
    <property type="molecule type" value="Genomic_DNA"/>
</dbReference>
<keyword evidence="4" id="KW-1185">Reference proteome</keyword>
<dbReference type="Proteomes" id="UP001054837">
    <property type="component" value="Unassembled WGS sequence"/>
</dbReference>
<reference evidence="3 4" key="1">
    <citation type="submission" date="2021-06" db="EMBL/GenBank/DDBJ databases">
        <title>Caerostris darwini draft genome.</title>
        <authorList>
            <person name="Kono N."/>
            <person name="Arakawa K."/>
        </authorList>
    </citation>
    <scope>NUCLEOTIDE SEQUENCE [LARGE SCALE GENOMIC DNA]</scope>
</reference>
<evidence type="ECO:0000256" key="1">
    <source>
        <dbReference type="SAM" id="Phobius"/>
    </source>
</evidence>
<sequence length="113" mass="12803">MHKTSAGCTIVALFEILSLENALQFRLTPVRRLPRAPHGGVITCQLLRAKDEGLLTECGQLLSVGAEKKSSKYWCSYQYYSIFQFITIYLLLSGLAGEHLTFFFQYMSIMSKL</sequence>
<protein>
    <submittedName>
        <fullName evidence="3">Uncharacterized protein</fullName>
    </submittedName>
</protein>
<feature type="transmembrane region" description="Helical" evidence="1">
    <location>
        <begin position="82"/>
        <end position="104"/>
    </location>
</feature>
<keyword evidence="1" id="KW-0812">Transmembrane</keyword>
<proteinExistence type="predicted"/>
<keyword evidence="1" id="KW-0472">Membrane</keyword>
<feature type="signal peptide" evidence="2">
    <location>
        <begin position="1"/>
        <end position="22"/>
    </location>
</feature>
<organism evidence="3 4">
    <name type="scientific">Caerostris darwini</name>
    <dbReference type="NCBI Taxonomy" id="1538125"/>
    <lineage>
        <taxon>Eukaryota</taxon>
        <taxon>Metazoa</taxon>
        <taxon>Ecdysozoa</taxon>
        <taxon>Arthropoda</taxon>
        <taxon>Chelicerata</taxon>
        <taxon>Arachnida</taxon>
        <taxon>Araneae</taxon>
        <taxon>Araneomorphae</taxon>
        <taxon>Entelegynae</taxon>
        <taxon>Araneoidea</taxon>
        <taxon>Araneidae</taxon>
        <taxon>Caerostris</taxon>
    </lineage>
</organism>